<feature type="compositionally biased region" description="Basic and acidic residues" evidence="12">
    <location>
        <begin position="352"/>
        <end position="365"/>
    </location>
</feature>
<comment type="function">
    <text evidence="9">Small GTPase required for proper nuclear import of RNA polymerase II (RNAPII). May act at an RNAP assembly step prior to nuclear import. Forms an interface between the RNA polymerase II enzyme and chaperone/scaffolding proteins, suggesting that it is required to connect RNA polymerase II to regulators of protein complex formation. May be involved in nuclear localization of XPA.</text>
</comment>
<evidence type="ECO:0000256" key="10">
    <source>
        <dbReference type="ARBA" id="ARBA00063285"/>
    </source>
</evidence>
<comment type="subunit">
    <text evidence="11">Binds to RNA polymerase II.</text>
</comment>
<feature type="domain" description="AAA+ ATPase" evidence="13">
    <location>
        <begin position="24"/>
        <end position="188"/>
    </location>
</feature>
<dbReference type="Pfam" id="PF03029">
    <property type="entry name" value="ATP_bind_1"/>
    <property type="match status" value="1"/>
</dbReference>
<keyword evidence="8" id="KW-0539">Nucleus</keyword>
<keyword evidence="4 11" id="KW-0547">Nucleotide-binding</keyword>
<feature type="compositionally biased region" description="Low complexity" evidence="12">
    <location>
        <begin position="313"/>
        <end position="322"/>
    </location>
</feature>
<dbReference type="RefSeq" id="XP_054845491.1">
    <property type="nucleotide sequence ID" value="XM_054989516.1"/>
</dbReference>
<protein>
    <recommendedName>
        <fullName evidence="11">GPN-loop GTPase</fullName>
        <ecNumber evidence="11">3.6.5.-</ecNumber>
    </recommendedName>
</protein>
<dbReference type="SMART" id="SM00382">
    <property type="entry name" value="AAA"/>
    <property type="match status" value="1"/>
</dbReference>
<keyword evidence="2 11" id="KW-0963">Cytoplasm</keyword>
<comment type="similarity">
    <text evidence="1 11">Belongs to the GPN-loop GTPase family.</text>
</comment>
<dbReference type="InterPro" id="IPR027417">
    <property type="entry name" value="P-loop_NTPase"/>
</dbReference>
<evidence type="ECO:0000256" key="8">
    <source>
        <dbReference type="ARBA" id="ARBA00023242"/>
    </source>
</evidence>
<evidence type="ECO:0000256" key="2">
    <source>
        <dbReference type="ARBA" id="ARBA00022490"/>
    </source>
</evidence>
<dbReference type="PANTHER" id="PTHR21231">
    <property type="entry name" value="XPA-BINDING PROTEIN 1-RELATED"/>
    <property type="match status" value="1"/>
</dbReference>
<accession>A0AA97L8F0</accession>
<dbReference type="SUPFAM" id="SSF52540">
    <property type="entry name" value="P-loop containing nucleoside triphosphate hydrolases"/>
    <property type="match status" value="1"/>
</dbReference>
<dbReference type="AlphaFoldDB" id="A0AA97L8F0"/>
<feature type="compositionally biased region" description="Basic and acidic residues" evidence="12">
    <location>
        <begin position="285"/>
        <end position="305"/>
    </location>
</feature>
<evidence type="ECO:0000256" key="3">
    <source>
        <dbReference type="ARBA" id="ARBA00022553"/>
    </source>
</evidence>
<evidence type="ECO:0000313" key="14">
    <source>
        <dbReference type="Proteomes" id="UP001190640"/>
    </source>
</evidence>
<name>A0AA97L8F0_EUBMA</name>
<dbReference type="CTD" id="11321"/>
<evidence type="ECO:0000313" key="15">
    <source>
        <dbReference type="RefSeq" id="XP_054845491.1"/>
    </source>
</evidence>
<comment type="subunit">
    <text evidence="10">Heterodimer with GPN3. Binds to RNA polymerase II (RNAPII). Interacts directly with RNAPII subunits RPB4 and RPB7 and the CTD of RPB1. Interacts with XPA.</text>
</comment>
<dbReference type="Proteomes" id="UP001190640">
    <property type="component" value="Chromosome 1"/>
</dbReference>
<evidence type="ECO:0000256" key="1">
    <source>
        <dbReference type="ARBA" id="ARBA00005290"/>
    </source>
</evidence>
<evidence type="ECO:0000256" key="9">
    <source>
        <dbReference type="ARBA" id="ARBA00058008"/>
    </source>
</evidence>
<sequence>MEGASLFPRSEPGTGGKMAAAQSSPVCILVLGMAGSGKTALVQRLTAYLHSKNSPPYVINLDPAVHELPFPANIDIRDTVKYKEVMKQYGLGPNGGIVTSLNLFATRFDQVMKFIEKRQSASQYVLIDTPGQIEVFTWSASGTIITEALASSFPSLVVYVMDTSRSTNPVTFMSNMLYACSILYKTKLPFIVAMNKTDIIDHSFAVEWMQDFEVFQDALSQETSYASNLTRSMSLVLDEFYSSLKVVGVSAVQGTGLEEFFEQVSKAVDEYEREYRPEYERLRKKMERAQSQRQREQLDRLRRDMGPVPMENSSAGSGSVAESESDPSALILTRGTLEEEEDEALESDTDDIDHQVTEESHEEPAFRNFLQEAKQRYPARSSH</sequence>
<dbReference type="GO" id="GO:0005737">
    <property type="term" value="C:cytoplasm"/>
    <property type="evidence" value="ECO:0007669"/>
    <property type="project" value="UniProtKB-SubCell"/>
</dbReference>
<proteinExistence type="inferred from homology"/>
<dbReference type="InterPro" id="IPR003593">
    <property type="entry name" value="AAA+_ATPase"/>
</dbReference>
<organism evidence="14 15">
    <name type="scientific">Eublepharis macularius</name>
    <name type="common">Leopard gecko</name>
    <name type="synonym">Cyrtodactylus macularius</name>
    <dbReference type="NCBI Taxonomy" id="481883"/>
    <lineage>
        <taxon>Eukaryota</taxon>
        <taxon>Metazoa</taxon>
        <taxon>Chordata</taxon>
        <taxon>Craniata</taxon>
        <taxon>Vertebrata</taxon>
        <taxon>Euteleostomi</taxon>
        <taxon>Lepidosauria</taxon>
        <taxon>Squamata</taxon>
        <taxon>Bifurcata</taxon>
        <taxon>Gekkota</taxon>
        <taxon>Eublepharidae</taxon>
        <taxon>Eublepharinae</taxon>
        <taxon>Eublepharis</taxon>
    </lineage>
</organism>
<dbReference type="EC" id="3.6.5.-" evidence="11"/>
<dbReference type="PRINTS" id="PR00449">
    <property type="entry name" value="RASTRNSFRMNG"/>
</dbReference>
<dbReference type="GO" id="GO:0005525">
    <property type="term" value="F:GTP binding"/>
    <property type="evidence" value="ECO:0007669"/>
    <property type="project" value="UniProtKB-KW"/>
</dbReference>
<evidence type="ECO:0000256" key="6">
    <source>
        <dbReference type="ARBA" id="ARBA00022990"/>
    </source>
</evidence>
<reference evidence="15" key="1">
    <citation type="submission" date="2025-08" db="UniProtKB">
        <authorList>
            <consortium name="RefSeq"/>
        </authorList>
    </citation>
    <scope>IDENTIFICATION</scope>
    <source>
        <tissue evidence="15">Blood</tissue>
    </source>
</reference>
<comment type="subcellular location">
    <subcellularLocation>
        <location evidence="11">Cytoplasm</location>
    </subcellularLocation>
    <subcellularLocation>
        <location evidence="11">Nucleus</location>
    </subcellularLocation>
</comment>
<dbReference type="InterPro" id="IPR004130">
    <property type="entry name" value="Gpn"/>
</dbReference>
<dbReference type="KEGG" id="emc:129336442"/>
<keyword evidence="14" id="KW-1185">Reference proteome</keyword>
<evidence type="ECO:0000256" key="11">
    <source>
        <dbReference type="RuleBase" id="RU365059"/>
    </source>
</evidence>
<dbReference type="PANTHER" id="PTHR21231:SF8">
    <property type="entry name" value="GPN-LOOP GTPASE 1"/>
    <property type="match status" value="1"/>
</dbReference>
<evidence type="ECO:0000256" key="5">
    <source>
        <dbReference type="ARBA" id="ARBA00022801"/>
    </source>
</evidence>
<evidence type="ECO:0000256" key="4">
    <source>
        <dbReference type="ARBA" id="ARBA00022741"/>
    </source>
</evidence>
<feature type="region of interest" description="Disordered" evidence="12">
    <location>
        <begin position="285"/>
        <end position="383"/>
    </location>
</feature>
<evidence type="ECO:0000256" key="12">
    <source>
        <dbReference type="SAM" id="MobiDB-lite"/>
    </source>
</evidence>
<keyword evidence="6" id="KW-0007">Acetylation</keyword>
<keyword evidence="5 11" id="KW-0378">Hydrolase</keyword>
<dbReference type="FunFam" id="3.40.50.300:FF:000696">
    <property type="entry name" value="GPN-loop GTPase"/>
    <property type="match status" value="1"/>
</dbReference>
<keyword evidence="7 11" id="KW-0342">GTP-binding</keyword>
<evidence type="ECO:0000259" key="13">
    <source>
        <dbReference type="SMART" id="SM00382"/>
    </source>
</evidence>
<feature type="compositionally biased region" description="Acidic residues" evidence="12">
    <location>
        <begin position="338"/>
        <end position="351"/>
    </location>
</feature>
<dbReference type="InterPro" id="IPR030230">
    <property type="entry name" value="Gpn1/Npa3/XAB1"/>
</dbReference>
<dbReference type="CDD" id="cd17870">
    <property type="entry name" value="GPN1"/>
    <property type="match status" value="1"/>
</dbReference>
<evidence type="ECO:0000256" key="7">
    <source>
        <dbReference type="ARBA" id="ARBA00023134"/>
    </source>
</evidence>
<keyword evidence="3" id="KW-0597">Phosphoprotein</keyword>
<gene>
    <name evidence="15" type="primary">GPN1</name>
</gene>
<dbReference type="GeneID" id="129336442"/>
<dbReference type="Gene3D" id="3.40.50.300">
    <property type="entry name" value="P-loop containing nucleotide triphosphate hydrolases"/>
    <property type="match status" value="1"/>
</dbReference>
<dbReference type="GO" id="GO:0003924">
    <property type="term" value="F:GTPase activity"/>
    <property type="evidence" value="ECO:0007669"/>
    <property type="project" value="InterPro"/>
</dbReference>
<dbReference type="GO" id="GO:0005634">
    <property type="term" value="C:nucleus"/>
    <property type="evidence" value="ECO:0007669"/>
    <property type="project" value="UniProtKB-SubCell"/>
</dbReference>